<gene>
    <name evidence="10" type="primary">panF</name>
    <name evidence="10" type="ORF">KAR29_03735</name>
</gene>
<dbReference type="InterPro" id="IPR038377">
    <property type="entry name" value="Na/Glc_symporter_sf"/>
</dbReference>
<feature type="transmembrane region" description="Helical" evidence="9">
    <location>
        <begin position="125"/>
        <end position="147"/>
    </location>
</feature>
<evidence type="ECO:0000256" key="3">
    <source>
        <dbReference type="ARBA" id="ARBA00022448"/>
    </source>
</evidence>
<dbReference type="Proteomes" id="UP000671879">
    <property type="component" value="Chromosome"/>
</dbReference>
<feature type="transmembrane region" description="Helical" evidence="9">
    <location>
        <begin position="430"/>
        <end position="450"/>
    </location>
</feature>
<reference evidence="11" key="1">
    <citation type="submission" date="2021-04" db="EMBL/GenBank/DDBJ databases">
        <title>A novel Synergistetes isolate from a pyrite-forming mixed culture.</title>
        <authorList>
            <person name="Bunk B."/>
            <person name="Sproer C."/>
            <person name="Spring S."/>
            <person name="Pester M."/>
        </authorList>
    </citation>
    <scope>NUCLEOTIDE SEQUENCE [LARGE SCALE GENOMIC DNA]</scope>
    <source>
        <strain evidence="11">J.5.4.2-T.3.5.2</strain>
    </source>
</reference>
<dbReference type="PANTHER" id="PTHR48086">
    <property type="entry name" value="SODIUM/PROLINE SYMPORTER-RELATED"/>
    <property type="match status" value="1"/>
</dbReference>
<keyword evidence="11" id="KW-1185">Reference proteome</keyword>
<dbReference type="NCBIfam" id="TIGR02119">
    <property type="entry name" value="panF"/>
    <property type="match status" value="1"/>
</dbReference>
<dbReference type="PROSITE" id="PS00457">
    <property type="entry name" value="NA_SOLUT_SYMP_2"/>
    <property type="match status" value="1"/>
</dbReference>
<dbReference type="InterPro" id="IPR011849">
    <property type="entry name" value="Na/pantothenate_symporter"/>
</dbReference>
<dbReference type="CDD" id="cd10327">
    <property type="entry name" value="SLC5sbd_PanF"/>
    <property type="match status" value="1"/>
</dbReference>
<sequence>MRGDASILVPVVLYLALMYGLALWTNRRLSRADNFLEEYFIGGRTMGGLVLAMTLVATYTSASSFIGGPGVAYTMGLGWVLLAMIQLPTAWLTLGVLGKRFAIIGRRIGAVNVNDFLWARYRSRAVVFCGSLSLVLFFVAAMVAQFIGGARLFESLTGLDYRLGLALFALSVVLYTTVGGFRAVALTDTVQGFVMIVGTVAILWGTIRAGGGLTPIMETLRQTDPALLTPFGPKDFISRPFILSFWVLVCFAVIGLPHTAVRCMGYRDSRSMHRAILIGTFVMGFLMLGMHLCGVFGRAVLPGLPSGDSIMPEITLRVLPPLWAGLFLAGPLAAIMSTVDSQLLLASATLVKDLFVRYGAPGEPRSIPAEKTLRRAGFATTALLGLIVFGAALRPPSLIVWINLFAFGGLEAAFLWPLVLGLYWRRANGAGALASMITGVATFFLLSIYVKRFLGMNVIVPTLAIALVVFVAVSLATRAPDEATLAPFWED</sequence>
<feature type="transmembrane region" description="Helical" evidence="9">
    <location>
        <begin position="72"/>
        <end position="97"/>
    </location>
</feature>
<feature type="transmembrane region" description="Helical" evidence="9">
    <location>
        <begin position="372"/>
        <end position="392"/>
    </location>
</feature>
<accession>A0A9Q7AA18</accession>
<feature type="transmembrane region" description="Helical" evidence="9">
    <location>
        <begin position="193"/>
        <end position="216"/>
    </location>
</feature>
<evidence type="ECO:0000256" key="8">
    <source>
        <dbReference type="RuleBase" id="RU362091"/>
    </source>
</evidence>
<evidence type="ECO:0000256" key="9">
    <source>
        <dbReference type="SAM" id="Phobius"/>
    </source>
</evidence>
<organism evidence="10 11">
    <name type="scientific">Aminithiophilus ramosus</name>
    <dbReference type="NCBI Taxonomy" id="3029084"/>
    <lineage>
        <taxon>Bacteria</taxon>
        <taxon>Thermotogati</taxon>
        <taxon>Synergistota</taxon>
        <taxon>Synergistia</taxon>
        <taxon>Synergistales</taxon>
        <taxon>Aminithiophilaceae</taxon>
        <taxon>Aminithiophilus</taxon>
    </lineage>
</organism>
<feature type="transmembrane region" description="Helical" evidence="9">
    <location>
        <begin position="159"/>
        <end position="181"/>
    </location>
</feature>
<dbReference type="NCBIfam" id="TIGR00813">
    <property type="entry name" value="sss"/>
    <property type="match status" value="1"/>
</dbReference>
<dbReference type="GO" id="GO:0015233">
    <property type="term" value="F:pantothenate transmembrane transporter activity"/>
    <property type="evidence" value="ECO:0007669"/>
    <property type="project" value="InterPro"/>
</dbReference>
<evidence type="ECO:0000313" key="10">
    <source>
        <dbReference type="EMBL" id="QTX33031.1"/>
    </source>
</evidence>
<feature type="transmembrane region" description="Helical" evidence="9">
    <location>
        <begin position="276"/>
        <end position="301"/>
    </location>
</feature>
<keyword evidence="4" id="KW-1003">Cell membrane</keyword>
<feature type="transmembrane region" description="Helical" evidence="9">
    <location>
        <begin position="236"/>
        <end position="256"/>
    </location>
</feature>
<dbReference type="AlphaFoldDB" id="A0A9Q7AA18"/>
<feature type="transmembrane region" description="Helical" evidence="9">
    <location>
        <begin position="6"/>
        <end position="25"/>
    </location>
</feature>
<evidence type="ECO:0000256" key="4">
    <source>
        <dbReference type="ARBA" id="ARBA00022475"/>
    </source>
</evidence>
<dbReference type="GO" id="GO:0036376">
    <property type="term" value="P:sodium ion export across plasma membrane"/>
    <property type="evidence" value="ECO:0007669"/>
    <property type="project" value="InterPro"/>
</dbReference>
<keyword evidence="7 9" id="KW-0472">Membrane</keyword>
<evidence type="ECO:0000256" key="5">
    <source>
        <dbReference type="ARBA" id="ARBA00022692"/>
    </source>
</evidence>
<dbReference type="EMBL" id="CP072943">
    <property type="protein sequence ID" value="QTX33031.1"/>
    <property type="molecule type" value="Genomic_DNA"/>
</dbReference>
<dbReference type="GO" id="GO:0005886">
    <property type="term" value="C:plasma membrane"/>
    <property type="evidence" value="ECO:0007669"/>
    <property type="project" value="TreeGrafter"/>
</dbReference>
<evidence type="ECO:0000256" key="1">
    <source>
        <dbReference type="ARBA" id="ARBA00004141"/>
    </source>
</evidence>
<dbReference type="GO" id="GO:0015081">
    <property type="term" value="F:sodium ion transmembrane transporter activity"/>
    <property type="evidence" value="ECO:0007669"/>
    <property type="project" value="InterPro"/>
</dbReference>
<dbReference type="InterPro" id="IPR050277">
    <property type="entry name" value="Sodium:Solute_Symporter"/>
</dbReference>
<keyword evidence="3" id="KW-0813">Transport</keyword>
<dbReference type="RefSeq" id="WP_274374300.1">
    <property type="nucleotide sequence ID" value="NZ_CP072943.1"/>
</dbReference>
<evidence type="ECO:0000313" key="11">
    <source>
        <dbReference type="Proteomes" id="UP000671879"/>
    </source>
</evidence>
<evidence type="ECO:0000256" key="2">
    <source>
        <dbReference type="ARBA" id="ARBA00006434"/>
    </source>
</evidence>
<evidence type="ECO:0000256" key="7">
    <source>
        <dbReference type="ARBA" id="ARBA00023136"/>
    </source>
</evidence>
<comment type="subcellular location">
    <subcellularLocation>
        <location evidence="1">Membrane</location>
        <topology evidence="1">Multi-pass membrane protein</topology>
    </subcellularLocation>
</comment>
<feature type="transmembrane region" description="Helical" evidence="9">
    <location>
        <begin position="398"/>
        <end position="423"/>
    </location>
</feature>
<dbReference type="KEGG" id="aram:KAR29_03735"/>
<name>A0A9Q7AA18_9BACT</name>
<evidence type="ECO:0000256" key="6">
    <source>
        <dbReference type="ARBA" id="ARBA00022989"/>
    </source>
</evidence>
<comment type="similarity">
    <text evidence="2 8">Belongs to the sodium:solute symporter (SSF) (TC 2.A.21) family.</text>
</comment>
<dbReference type="PANTHER" id="PTHR48086:SF4">
    <property type="entry name" value="SODIUM_PANTOTHENATE SYMPORTER"/>
    <property type="match status" value="1"/>
</dbReference>
<keyword evidence="6 9" id="KW-1133">Transmembrane helix</keyword>
<keyword evidence="5 9" id="KW-0812">Transmembrane</keyword>
<dbReference type="InterPro" id="IPR018212">
    <property type="entry name" value="Na/solute_symporter_CS"/>
</dbReference>
<feature type="transmembrane region" description="Helical" evidence="9">
    <location>
        <begin position="456"/>
        <end position="476"/>
    </location>
</feature>
<dbReference type="PROSITE" id="PS00456">
    <property type="entry name" value="NA_SOLUT_SYMP_1"/>
    <property type="match status" value="1"/>
</dbReference>
<dbReference type="Pfam" id="PF00474">
    <property type="entry name" value="SSF"/>
    <property type="match status" value="1"/>
</dbReference>
<feature type="transmembrane region" description="Helical" evidence="9">
    <location>
        <begin position="46"/>
        <end position="66"/>
    </location>
</feature>
<proteinExistence type="inferred from homology"/>
<dbReference type="Gene3D" id="1.20.1730.10">
    <property type="entry name" value="Sodium/glucose cotransporter"/>
    <property type="match status" value="1"/>
</dbReference>
<protein>
    <submittedName>
        <fullName evidence="10">Sodium/pantothenate symporter</fullName>
    </submittedName>
</protein>
<feature type="transmembrane region" description="Helical" evidence="9">
    <location>
        <begin position="321"/>
        <end position="351"/>
    </location>
</feature>
<dbReference type="InterPro" id="IPR001734">
    <property type="entry name" value="Na/solute_symporter"/>
</dbReference>